<dbReference type="InterPro" id="IPR003141">
    <property type="entry name" value="Pol/His_phosphatase_N"/>
</dbReference>
<dbReference type="EMBL" id="DXBR01000125">
    <property type="protein sequence ID" value="HIZ40911.1"/>
    <property type="molecule type" value="Genomic_DNA"/>
</dbReference>
<gene>
    <name evidence="2" type="ORF">H9968_13515</name>
</gene>
<evidence type="ECO:0000313" key="2">
    <source>
        <dbReference type="EMBL" id="HIZ40911.1"/>
    </source>
</evidence>
<accession>A0A9D2J8W5</accession>
<protein>
    <submittedName>
        <fullName evidence="2">PHP domain-containing protein</fullName>
    </submittedName>
</protein>
<dbReference type="SMART" id="SM00481">
    <property type="entry name" value="POLIIIAc"/>
    <property type="match status" value="1"/>
</dbReference>
<sequence length="330" mass="37367">MIKKMEGFSKEGNWYKGNLHCHTTDSDGSLTPAEVVQYYKKEGYDFLAISDHNIFSDYRRDFDCDEFIILPAVEASAVLYKDDSKNRAERLSIHHIHGILGNEEMQRKAAKGLFFHLQDYPEREYCGSWNGAQVAQELQDDLKAHGCITIYNHPVWSRVREEDFIYTDGLTALEIYNYGTVNESATGFDSLRWDVMLRNGKRIFATASDDNHNDGVVRDSFGGYIMVKAEALNHESVINAIINGNYYSSAGPSIYNWGIENDTAFVECSAVSRVNFMAGNYINAGGSVIAESGKDDITRAEFPLRGNEQYIRVECIDRYGKTAWSNPIFL</sequence>
<dbReference type="AlphaFoldDB" id="A0A9D2J8W5"/>
<comment type="caution">
    <text evidence="2">The sequence shown here is derived from an EMBL/GenBank/DDBJ whole genome shotgun (WGS) entry which is preliminary data.</text>
</comment>
<proteinExistence type="predicted"/>
<dbReference type="PANTHER" id="PTHR42924">
    <property type="entry name" value="EXONUCLEASE"/>
    <property type="match status" value="1"/>
</dbReference>
<dbReference type="GO" id="GO:0035312">
    <property type="term" value="F:5'-3' DNA exonuclease activity"/>
    <property type="evidence" value="ECO:0007669"/>
    <property type="project" value="TreeGrafter"/>
</dbReference>
<evidence type="ECO:0000259" key="1">
    <source>
        <dbReference type="SMART" id="SM00481"/>
    </source>
</evidence>
<dbReference type="InterPro" id="IPR052018">
    <property type="entry name" value="PHP_domain"/>
</dbReference>
<dbReference type="Gene3D" id="3.20.20.140">
    <property type="entry name" value="Metal-dependent hydrolases"/>
    <property type="match status" value="1"/>
</dbReference>
<organism evidence="2 3">
    <name type="scientific">Candidatus Anaerobutyricum stercoris</name>
    <dbReference type="NCBI Taxonomy" id="2838457"/>
    <lineage>
        <taxon>Bacteria</taxon>
        <taxon>Bacillati</taxon>
        <taxon>Bacillota</taxon>
        <taxon>Clostridia</taxon>
        <taxon>Lachnospirales</taxon>
        <taxon>Lachnospiraceae</taxon>
        <taxon>Anaerobutyricum</taxon>
    </lineage>
</organism>
<dbReference type="PANTHER" id="PTHR42924:SF3">
    <property type="entry name" value="POLYMERASE_HISTIDINOL PHOSPHATASE N-TERMINAL DOMAIN-CONTAINING PROTEIN"/>
    <property type="match status" value="1"/>
</dbReference>
<dbReference type="InterPro" id="IPR016195">
    <property type="entry name" value="Pol/histidinol_Pase-like"/>
</dbReference>
<dbReference type="Proteomes" id="UP000824049">
    <property type="component" value="Unassembled WGS sequence"/>
</dbReference>
<name>A0A9D2J8W5_9FIRM</name>
<dbReference type="GO" id="GO:0004534">
    <property type="term" value="F:5'-3' RNA exonuclease activity"/>
    <property type="evidence" value="ECO:0007669"/>
    <property type="project" value="TreeGrafter"/>
</dbReference>
<dbReference type="SUPFAM" id="SSF89550">
    <property type="entry name" value="PHP domain-like"/>
    <property type="match status" value="1"/>
</dbReference>
<feature type="domain" description="Polymerase/histidinol phosphatase N-terminal" evidence="1">
    <location>
        <begin position="17"/>
        <end position="79"/>
    </location>
</feature>
<evidence type="ECO:0000313" key="3">
    <source>
        <dbReference type="Proteomes" id="UP000824049"/>
    </source>
</evidence>
<reference evidence="2" key="1">
    <citation type="journal article" date="2021" name="PeerJ">
        <title>Extensive microbial diversity within the chicken gut microbiome revealed by metagenomics and culture.</title>
        <authorList>
            <person name="Gilroy R."/>
            <person name="Ravi A."/>
            <person name="Getino M."/>
            <person name="Pursley I."/>
            <person name="Horton D.L."/>
            <person name="Alikhan N.F."/>
            <person name="Baker D."/>
            <person name="Gharbi K."/>
            <person name="Hall N."/>
            <person name="Watson M."/>
            <person name="Adriaenssens E.M."/>
            <person name="Foster-Nyarko E."/>
            <person name="Jarju S."/>
            <person name="Secka A."/>
            <person name="Antonio M."/>
            <person name="Oren A."/>
            <person name="Chaudhuri R.R."/>
            <person name="La Ragione R."/>
            <person name="Hildebrand F."/>
            <person name="Pallen M.J."/>
        </authorList>
    </citation>
    <scope>NUCLEOTIDE SEQUENCE</scope>
    <source>
        <strain evidence="2">CHK179-28034</strain>
    </source>
</reference>
<reference evidence="2" key="2">
    <citation type="submission" date="2021-04" db="EMBL/GenBank/DDBJ databases">
        <authorList>
            <person name="Gilroy R."/>
        </authorList>
    </citation>
    <scope>NUCLEOTIDE SEQUENCE</scope>
    <source>
        <strain evidence="2">CHK179-28034</strain>
    </source>
</reference>